<name>A0A934I169_9MICO</name>
<dbReference type="Pfam" id="PF13803">
    <property type="entry name" value="DUF4184"/>
    <property type="match status" value="1"/>
</dbReference>
<keyword evidence="1" id="KW-1133">Transmembrane helix</keyword>
<feature type="transmembrane region" description="Helical" evidence="1">
    <location>
        <begin position="62"/>
        <end position="82"/>
    </location>
</feature>
<accession>A0A934I169</accession>
<reference evidence="2" key="1">
    <citation type="submission" date="2020-12" db="EMBL/GenBank/DDBJ databases">
        <title>Sanguibacter suaedae sp. nov., isolated from Suaeda aralocaspica.</title>
        <authorList>
            <person name="Ma Q."/>
        </authorList>
    </citation>
    <scope>NUCLEOTIDE SEQUENCE</scope>
    <source>
        <strain evidence="2">YZGR15</strain>
    </source>
</reference>
<keyword evidence="1" id="KW-0812">Transmembrane</keyword>
<evidence type="ECO:0000313" key="2">
    <source>
        <dbReference type="EMBL" id="MBI9113689.1"/>
    </source>
</evidence>
<keyword evidence="1" id="KW-0472">Membrane</keyword>
<feature type="transmembrane region" description="Helical" evidence="1">
    <location>
        <begin position="102"/>
        <end position="122"/>
    </location>
</feature>
<dbReference type="Proteomes" id="UP000602087">
    <property type="component" value="Unassembled WGS sequence"/>
</dbReference>
<sequence>MTFVHPAAVLPLMRGPLVPTALVAGALAPDLPYFLRALRIPVSAQAWWEPFLNATTTHAWPGAVTVAMPLALVLYIALAACVRPARWALPATSEATREAPTLLWVVWVVLSLALGVLTHVAWDSFTHSDGWFVENVAALRTDVVGSLTWARLLQHLSTALGLVVLVAFAWRHRGEWLVSSDPRRRARFVRVAAVLGGAAVVGAVAVALVLHDAESGVAHVLSSTAIGAGLGAAAAAVGLSFLWWAVRPDRRLER</sequence>
<feature type="transmembrane region" description="Helical" evidence="1">
    <location>
        <begin position="191"/>
        <end position="211"/>
    </location>
</feature>
<comment type="caution">
    <text evidence="2">The sequence shown here is derived from an EMBL/GenBank/DDBJ whole genome shotgun (WGS) entry which is preliminary data.</text>
</comment>
<keyword evidence="3" id="KW-1185">Reference proteome</keyword>
<protein>
    <submittedName>
        <fullName evidence="2">DUF4184 family protein</fullName>
    </submittedName>
</protein>
<gene>
    <name evidence="2" type="ORF">JAV76_01520</name>
</gene>
<evidence type="ECO:0000313" key="3">
    <source>
        <dbReference type="Proteomes" id="UP000602087"/>
    </source>
</evidence>
<dbReference type="EMBL" id="JAEINH010000001">
    <property type="protein sequence ID" value="MBI9113689.1"/>
    <property type="molecule type" value="Genomic_DNA"/>
</dbReference>
<feature type="transmembrane region" description="Helical" evidence="1">
    <location>
        <begin position="223"/>
        <end position="246"/>
    </location>
</feature>
<feature type="transmembrane region" description="Helical" evidence="1">
    <location>
        <begin position="152"/>
        <end position="170"/>
    </location>
</feature>
<proteinExistence type="predicted"/>
<evidence type="ECO:0000256" key="1">
    <source>
        <dbReference type="SAM" id="Phobius"/>
    </source>
</evidence>
<dbReference type="AlphaFoldDB" id="A0A934I169"/>
<organism evidence="2 3">
    <name type="scientific">Sanguibacter suaedae</name>
    <dbReference type="NCBI Taxonomy" id="2795737"/>
    <lineage>
        <taxon>Bacteria</taxon>
        <taxon>Bacillati</taxon>
        <taxon>Actinomycetota</taxon>
        <taxon>Actinomycetes</taxon>
        <taxon>Micrococcales</taxon>
        <taxon>Sanguibacteraceae</taxon>
        <taxon>Sanguibacter</taxon>
    </lineage>
</organism>
<dbReference type="InterPro" id="IPR025238">
    <property type="entry name" value="DUF4184"/>
</dbReference>